<dbReference type="Proteomes" id="UP000095286">
    <property type="component" value="Unplaced"/>
</dbReference>
<organism evidence="1 2">
    <name type="scientific">Rhabditophanes sp. KR3021</name>
    <dbReference type="NCBI Taxonomy" id="114890"/>
    <lineage>
        <taxon>Eukaryota</taxon>
        <taxon>Metazoa</taxon>
        <taxon>Ecdysozoa</taxon>
        <taxon>Nematoda</taxon>
        <taxon>Chromadorea</taxon>
        <taxon>Rhabditida</taxon>
        <taxon>Tylenchina</taxon>
        <taxon>Panagrolaimomorpha</taxon>
        <taxon>Strongyloidoidea</taxon>
        <taxon>Alloionematidae</taxon>
        <taxon>Rhabditophanes</taxon>
    </lineage>
</organism>
<name>A0AC35TTT9_9BILA</name>
<dbReference type="WBParaSite" id="RSKR_0000427900.1">
    <property type="protein sequence ID" value="RSKR_0000427900.1"/>
    <property type="gene ID" value="RSKR_0000427900"/>
</dbReference>
<reference evidence="2" key="1">
    <citation type="submission" date="2016-11" db="UniProtKB">
        <authorList>
            <consortium name="WormBaseParasite"/>
        </authorList>
    </citation>
    <scope>IDENTIFICATION</scope>
    <source>
        <strain evidence="2">KR3021</strain>
    </source>
</reference>
<protein>
    <submittedName>
        <fullName evidence="2">Tubulin-specific chaperone D</fullName>
    </submittedName>
</protein>
<evidence type="ECO:0000313" key="2">
    <source>
        <dbReference type="WBParaSite" id="RSKR_0000427900.1"/>
    </source>
</evidence>
<evidence type="ECO:0000313" key="1">
    <source>
        <dbReference type="Proteomes" id="UP000095286"/>
    </source>
</evidence>
<proteinExistence type="predicted"/>
<sequence>MDEAIGLVTDRLQTEHKIFIEDSIKQIPQSHNDVNAFRFFKYKLFTYYEKPFLLDEYLGEWISQIVDLIKLPDNAGKEKIDQTAILGCMYLAVFIEISGFKSISNHLPHEVDYLEKLVSAIEQVHIMDFADFSGQVYLKGSVQRGLFAWLYITAKNPFNLSRFDNTGCVGDNSIASRIIKVCEDNIMGDRLCAKISTKIWAQLVTRSDQIGAKLTPTVRYCEEKIMQTIHLLGANFELSAYLSLLATIFKEGPRDHLALLGEDVIKRIEELMDLKHSGNYSRVLVVKLAQRIALSFLKPKIAKWRYNRGLRSLEDTLKNNENQLMGVDDTPEQKEEDYGSENDCSDGQYAMLEKIINTLFVGLRDENSEVRYSSAKGLGRITSRLSVDYAEDVINQVFNQCFKSNKSSCWHGGALAIAEMTHRGFILPHQIGKIVDVLEKAIVWEDPLGIMKQDESVRDAATYISWAMARTYSKELLQPYVSRLAFKLVTVSLFDKELNVRRAASAAFQENVGRQGYFPSGIDIIQIIDYSSISRLSVCYNELCVKVAKFKEYLRPMMDHLIQYKVGHQLVKMNSLASQALFHIVKLDVAYTNEVIVPKLFKKLEVKDGQTFYEVIIVLERVIASLLEEKAFGWETHEMQNMFTRVKEINEFLTKKVDTPSKTKEIRLMRCAFCYFVKICSSTKADLSHEVYVKWLKLLENCAEDDDVEVRENGAMATKSWMEAMSDNMTEDIEKRLAEKYRPGMKTSKQGVTLNKFILMIDSLPSKFHTAEIGTELVNFIQDGTRSRLIESRVYALISIENRFIKTGKFERCTGLFECLLGCIRDFTTDPAKGDIGRLMRTKAIQTTLEYVRGQAYTMKSSISETELLIGELLIQTCGKDVNIRADAAMAVNEILNIQPIIEVVDRELLVAAFCLKDMTFVEGFSYLRAYDILKQLLPTPFYGKYVRFGLAMTAGFNNGKDTDTVSQMFEEYLCELGDEEKEGILIEFSKELVNKKAPARVKRNLLQFLAEQLNLMYFEYINEDLESNKGANKIFEYCIFLVNNPKTTNETATAAASFLCYLITIEEASNRKIQGLTALCDLLSKGNSVAAFETAKKMIEAFNSAFDRYSEEELQIALDVLGNTDWGGKQQLKNAATEKLRKIFNL</sequence>
<accession>A0AC35TTT9</accession>